<reference evidence="1 2" key="1">
    <citation type="journal article" date="2021" name="Nat. Commun.">
        <title>Genetic determinants of endophytism in the Arabidopsis root mycobiome.</title>
        <authorList>
            <person name="Mesny F."/>
            <person name="Miyauchi S."/>
            <person name="Thiergart T."/>
            <person name="Pickel B."/>
            <person name="Atanasova L."/>
            <person name="Karlsson M."/>
            <person name="Huettel B."/>
            <person name="Barry K.W."/>
            <person name="Haridas S."/>
            <person name="Chen C."/>
            <person name="Bauer D."/>
            <person name="Andreopoulos W."/>
            <person name="Pangilinan J."/>
            <person name="LaButti K."/>
            <person name="Riley R."/>
            <person name="Lipzen A."/>
            <person name="Clum A."/>
            <person name="Drula E."/>
            <person name="Henrissat B."/>
            <person name="Kohler A."/>
            <person name="Grigoriev I.V."/>
            <person name="Martin F.M."/>
            <person name="Hacquard S."/>
        </authorList>
    </citation>
    <scope>NUCLEOTIDE SEQUENCE [LARGE SCALE GENOMIC DNA]</scope>
    <source>
        <strain evidence="1 2">MPI-SDFR-AT-0080</strain>
    </source>
</reference>
<protein>
    <recommendedName>
        <fullName evidence="3">Secreted protein</fullName>
    </recommendedName>
</protein>
<sequence length="83" mass="9265">MRDVMRSLFVVLSSPLGATRIHKLQQHSTATRRKWPSAHAIGHVHSCAPSQSQGFNECKPTHEKKGFHFQKSRVGAAIRQCCA</sequence>
<gene>
    <name evidence="1" type="ORF">B0J12DRAFT_651074</name>
</gene>
<accession>A0ABQ8GMF0</accession>
<organism evidence="1 2">
    <name type="scientific">Macrophomina phaseolina</name>
    <dbReference type="NCBI Taxonomy" id="35725"/>
    <lineage>
        <taxon>Eukaryota</taxon>
        <taxon>Fungi</taxon>
        <taxon>Dikarya</taxon>
        <taxon>Ascomycota</taxon>
        <taxon>Pezizomycotina</taxon>
        <taxon>Dothideomycetes</taxon>
        <taxon>Dothideomycetes incertae sedis</taxon>
        <taxon>Botryosphaeriales</taxon>
        <taxon>Botryosphaeriaceae</taxon>
        <taxon>Macrophomina</taxon>
    </lineage>
</organism>
<dbReference type="Proteomes" id="UP000774617">
    <property type="component" value="Unassembled WGS sequence"/>
</dbReference>
<dbReference type="EMBL" id="JAGTJR010000006">
    <property type="protein sequence ID" value="KAH7058666.1"/>
    <property type="molecule type" value="Genomic_DNA"/>
</dbReference>
<evidence type="ECO:0008006" key="3">
    <source>
        <dbReference type="Google" id="ProtNLM"/>
    </source>
</evidence>
<evidence type="ECO:0000313" key="2">
    <source>
        <dbReference type="Proteomes" id="UP000774617"/>
    </source>
</evidence>
<name>A0ABQ8GMF0_9PEZI</name>
<keyword evidence="2" id="KW-1185">Reference proteome</keyword>
<proteinExistence type="predicted"/>
<evidence type="ECO:0000313" key="1">
    <source>
        <dbReference type="EMBL" id="KAH7058666.1"/>
    </source>
</evidence>
<comment type="caution">
    <text evidence="1">The sequence shown here is derived from an EMBL/GenBank/DDBJ whole genome shotgun (WGS) entry which is preliminary data.</text>
</comment>